<keyword evidence="2" id="KW-0812">Transmembrane</keyword>
<keyword evidence="2" id="KW-1133">Transmembrane helix</keyword>
<dbReference type="PANTHER" id="PTHR23028">
    <property type="entry name" value="ACETYLTRANSFERASE"/>
    <property type="match status" value="1"/>
</dbReference>
<keyword evidence="5" id="KW-1185">Reference proteome</keyword>
<dbReference type="Pfam" id="PF01757">
    <property type="entry name" value="Acyl_transf_3"/>
    <property type="match status" value="1"/>
</dbReference>
<dbReference type="RefSeq" id="WP_346110203.1">
    <property type="nucleotide sequence ID" value="NZ_BAAAMU010000056.1"/>
</dbReference>
<feature type="transmembrane region" description="Helical" evidence="2">
    <location>
        <begin position="158"/>
        <end position="177"/>
    </location>
</feature>
<feature type="domain" description="Acyltransferase 3" evidence="3">
    <location>
        <begin position="37"/>
        <end position="384"/>
    </location>
</feature>
<evidence type="ECO:0000313" key="4">
    <source>
        <dbReference type="EMBL" id="GAA1657133.1"/>
    </source>
</evidence>
<dbReference type="EMBL" id="BAAAMU010000056">
    <property type="protein sequence ID" value="GAA1657133.1"/>
    <property type="molecule type" value="Genomic_DNA"/>
</dbReference>
<keyword evidence="4" id="KW-0012">Acyltransferase</keyword>
<evidence type="ECO:0000259" key="3">
    <source>
        <dbReference type="Pfam" id="PF01757"/>
    </source>
</evidence>
<comment type="caution">
    <text evidence="4">The sequence shown here is derived from an EMBL/GenBank/DDBJ whole genome shotgun (WGS) entry which is preliminary data.</text>
</comment>
<organism evidence="4 5">
    <name type="scientific">Nonomuraea maheshkhaliensis</name>
    <dbReference type="NCBI Taxonomy" id="419590"/>
    <lineage>
        <taxon>Bacteria</taxon>
        <taxon>Bacillati</taxon>
        <taxon>Actinomycetota</taxon>
        <taxon>Actinomycetes</taxon>
        <taxon>Streptosporangiales</taxon>
        <taxon>Streptosporangiaceae</taxon>
        <taxon>Nonomuraea</taxon>
    </lineage>
</organism>
<dbReference type="PANTHER" id="PTHR23028:SF131">
    <property type="entry name" value="BLR2367 PROTEIN"/>
    <property type="match status" value="1"/>
</dbReference>
<feature type="region of interest" description="Disordered" evidence="1">
    <location>
        <begin position="1"/>
        <end position="29"/>
    </location>
</feature>
<reference evidence="5" key="1">
    <citation type="journal article" date="2019" name="Int. J. Syst. Evol. Microbiol.">
        <title>The Global Catalogue of Microorganisms (GCM) 10K type strain sequencing project: providing services to taxonomists for standard genome sequencing and annotation.</title>
        <authorList>
            <consortium name="The Broad Institute Genomics Platform"/>
            <consortium name="The Broad Institute Genome Sequencing Center for Infectious Disease"/>
            <person name="Wu L."/>
            <person name="Ma J."/>
        </authorList>
    </citation>
    <scope>NUCLEOTIDE SEQUENCE [LARGE SCALE GENOMIC DNA]</scope>
    <source>
        <strain evidence="5">JCM 13929</strain>
    </source>
</reference>
<gene>
    <name evidence="4" type="ORF">GCM10009733_063480</name>
</gene>
<dbReference type="InterPro" id="IPR002656">
    <property type="entry name" value="Acyl_transf_3_dom"/>
</dbReference>
<feature type="compositionally biased region" description="Basic and acidic residues" evidence="1">
    <location>
        <begin position="439"/>
        <end position="454"/>
    </location>
</feature>
<feature type="compositionally biased region" description="Low complexity" evidence="1">
    <location>
        <begin position="20"/>
        <end position="29"/>
    </location>
</feature>
<proteinExistence type="predicted"/>
<feature type="transmembrane region" description="Helical" evidence="2">
    <location>
        <begin position="255"/>
        <end position="273"/>
    </location>
</feature>
<evidence type="ECO:0000313" key="5">
    <source>
        <dbReference type="Proteomes" id="UP001500064"/>
    </source>
</evidence>
<dbReference type="Proteomes" id="UP001500064">
    <property type="component" value="Unassembled WGS sequence"/>
</dbReference>
<name>A0ABP4RPH6_9ACTN</name>
<feature type="transmembrane region" description="Helical" evidence="2">
    <location>
        <begin position="107"/>
        <end position="125"/>
    </location>
</feature>
<feature type="transmembrane region" description="Helical" evidence="2">
    <location>
        <begin position="210"/>
        <end position="228"/>
    </location>
</feature>
<dbReference type="InterPro" id="IPR050879">
    <property type="entry name" value="Acyltransferase_3"/>
</dbReference>
<accession>A0ABP4RPH6</accession>
<feature type="region of interest" description="Disordered" evidence="1">
    <location>
        <begin position="416"/>
        <end position="454"/>
    </location>
</feature>
<keyword evidence="2" id="KW-0472">Membrane</keyword>
<feature type="transmembrane region" description="Helical" evidence="2">
    <location>
        <begin position="335"/>
        <end position="353"/>
    </location>
</feature>
<feature type="transmembrane region" description="Helical" evidence="2">
    <location>
        <begin position="66"/>
        <end position="86"/>
    </location>
</feature>
<keyword evidence="4" id="KW-0808">Transferase</keyword>
<feature type="transmembrane region" description="Helical" evidence="2">
    <location>
        <begin position="373"/>
        <end position="394"/>
    </location>
</feature>
<feature type="transmembrane region" description="Helical" evidence="2">
    <location>
        <begin position="184"/>
        <end position="204"/>
    </location>
</feature>
<evidence type="ECO:0000256" key="1">
    <source>
        <dbReference type="SAM" id="MobiDB-lite"/>
    </source>
</evidence>
<feature type="transmembrane region" description="Helical" evidence="2">
    <location>
        <begin position="280"/>
        <end position="297"/>
    </location>
</feature>
<feature type="transmembrane region" description="Helical" evidence="2">
    <location>
        <begin position="233"/>
        <end position="249"/>
    </location>
</feature>
<evidence type="ECO:0000256" key="2">
    <source>
        <dbReference type="SAM" id="Phobius"/>
    </source>
</evidence>
<dbReference type="GO" id="GO:0016746">
    <property type="term" value="F:acyltransferase activity"/>
    <property type="evidence" value="ECO:0007669"/>
    <property type="project" value="UniProtKB-KW"/>
</dbReference>
<feature type="transmembrane region" description="Helical" evidence="2">
    <location>
        <begin position="309"/>
        <end position="328"/>
    </location>
</feature>
<protein>
    <submittedName>
        <fullName evidence="4">Acyltransferase</fullName>
    </submittedName>
</protein>
<sequence length="454" mass="49074">MSAAAPHPDPTHPRAPAPAPASTSTATQAPASTTRLAWLDALRGIGAMAVVAEHLLPWFLPGLRPYWFNLGVYGILVFFLVSGYIIPTSLERHGDVRAFWISRFFRLYPLYLGVIVAVLALSWWVPVREAVPRDGSAVAAHATMLLDVVSVGGVADTMWTLSYEMVFYLLVTALFLTRGHDRSGLLSVLFAVAAVVVGLIVSGAVLKGAWPAYVSCAVFVVGLTGVVAGRFRTASACVLGVMAVVLLLMSSRVPWLGAAVLAVMFAGTAVHRWERGTGRLWPVAVTVVLVGIAPLWAIESGWWWVQADVWFTTIALAGATFAGGMALRGRRLPRVLVWLGLISYSLYLVHHPVLKYFVQLSGDLRRAEPAYQLAMTALALALLVGVSALTYRYVERPMQDLGRRISRRCRDRLQGGADTRVTGQGAGDDGVLGQEEGQVPDRVRDHVGQGDALR</sequence>